<feature type="region of interest" description="Disordered" evidence="1">
    <location>
        <begin position="92"/>
        <end position="132"/>
    </location>
</feature>
<proteinExistence type="predicted"/>
<evidence type="ECO:0000313" key="2">
    <source>
        <dbReference type="EMBL" id="KAJ1185175.1"/>
    </source>
</evidence>
<reference evidence="2" key="1">
    <citation type="journal article" date="2022" name="bioRxiv">
        <title>Sequencing and chromosome-scale assembly of the giantPleurodeles waltlgenome.</title>
        <authorList>
            <person name="Brown T."/>
            <person name="Elewa A."/>
            <person name="Iarovenko S."/>
            <person name="Subramanian E."/>
            <person name="Araus A.J."/>
            <person name="Petzold A."/>
            <person name="Susuki M."/>
            <person name="Suzuki K.-i.T."/>
            <person name="Hayashi T."/>
            <person name="Toyoda A."/>
            <person name="Oliveira C."/>
            <person name="Osipova E."/>
            <person name="Leigh N.D."/>
            <person name="Simon A."/>
            <person name="Yun M.H."/>
        </authorList>
    </citation>
    <scope>NUCLEOTIDE SEQUENCE</scope>
    <source>
        <strain evidence="2">20211129_DDA</strain>
        <tissue evidence="2">Liver</tissue>
    </source>
</reference>
<accession>A0AAV7U9L0</accession>
<dbReference type="EMBL" id="JANPWB010000005">
    <property type="protein sequence ID" value="KAJ1185175.1"/>
    <property type="molecule type" value="Genomic_DNA"/>
</dbReference>
<protein>
    <submittedName>
        <fullName evidence="2">Uncharacterized protein</fullName>
    </submittedName>
</protein>
<evidence type="ECO:0000256" key="1">
    <source>
        <dbReference type="SAM" id="MobiDB-lite"/>
    </source>
</evidence>
<comment type="caution">
    <text evidence="2">The sequence shown here is derived from an EMBL/GenBank/DDBJ whole genome shotgun (WGS) entry which is preliminary data.</text>
</comment>
<name>A0AAV7U9L0_PLEWA</name>
<evidence type="ECO:0000313" key="3">
    <source>
        <dbReference type="Proteomes" id="UP001066276"/>
    </source>
</evidence>
<organism evidence="2 3">
    <name type="scientific">Pleurodeles waltl</name>
    <name type="common">Iberian ribbed newt</name>
    <dbReference type="NCBI Taxonomy" id="8319"/>
    <lineage>
        <taxon>Eukaryota</taxon>
        <taxon>Metazoa</taxon>
        <taxon>Chordata</taxon>
        <taxon>Craniata</taxon>
        <taxon>Vertebrata</taxon>
        <taxon>Euteleostomi</taxon>
        <taxon>Amphibia</taxon>
        <taxon>Batrachia</taxon>
        <taxon>Caudata</taxon>
        <taxon>Salamandroidea</taxon>
        <taxon>Salamandridae</taxon>
        <taxon>Pleurodelinae</taxon>
        <taxon>Pleurodeles</taxon>
    </lineage>
</organism>
<dbReference type="Proteomes" id="UP001066276">
    <property type="component" value="Chromosome 3_1"/>
</dbReference>
<sequence>MDFPSYTPCSRDVYGKDKKRQESLELGNVQLVELAAVELLSVWESGCVGVSVGGGKIFAMEGEYLQAALSLLKKAGRMDLVRQEALPALRPAGRWRRGSRPQESVTVGDSQASTGRLGPPDMKSRRSQGRLAEAHHQDCRCGGVWLRTLSRSGVEAGVLRSPAPPLLGSSIRANRGCSRL</sequence>
<dbReference type="AlphaFoldDB" id="A0AAV7U9L0"/>
<gene>
    <name evidence="2" type="ORF">NDU88_001969</name>
</gene>
<feature type="compositionally biased region" description="Polar residues" evidence="1">
    <location>
        <begin position="101"/>
        <end position="114"/>
    </location>
</feature>
<keyword evidence="3" id="KW-1185">Reference proteome</keyword>